<feature type="compositionally biased region" description="Basic and acidic residues" evidence="2">
    <location>
        <begin position="27"/>
        <end position="51"/>
    </location>
</feature>
<dbReference type="AlphaFoldDB" id="A0A1T5III0"/>
<organism evidence="4 5">
    <name type="scientific">Maledivibacter halophilus</name>
    <dbReference type="NCBI Taxonomy" id="36842"/>
    <lineage>
        <taxon>Bacteria</taxon>
        <taxon>Bacillati</taxon>
        <taxon>Bacillota</taxon>
        <taxon>Clostridia</taxon>
        <taxon>Peptostreptococcales</taxon>
        <taxon>Caminicellaceae</taxon>
        <taxon>Maledivibacter</taxon>
    </lineage>
</organism>
<feature type="region of interest" description="Disordered" evidence="2">
    <location>
        <begin position="27"/>
        <end position="61"/>
    </location>
</feature>
<feature type="coiled-coil region" evidence="1">
    <location>
        <begin position="171"/>
        <end position="198"/>
    </location>
</feature>
<feature type="chain" id="PRO_5010587594" description="Lipoprotein" evidence="3">
    <location>
        <begin position="22"/>
        <end position="271"/>
    </location>
</feature>
<proteinExistence type="predicted"/>
<dbReference type="OrthoDB" id="9832953at2"/>
<reference evidence="4 5" key="1">
    <citation type="submission" date="2017-02" db="EMBL/GenBank/DDBJ databases">
        <authorList>
            <person name="Peterson S.W."/>
        </authorList>
    </citation>
    <scope>NUCLEOTIDE SEQUENCE [LARGE SCALE GENOMIC DNA]</scope>
    <source>
        <strain evidence="4 5">M1</strain>
    </source>
</reference>
<keyword evidence="3" id="KW-0732">Signal</keyword>
<evidence type="ECO:0000313" key="5">
    <source>
        <dbReference type="Proteomes" id="UP000190285"/>
    </source>
</evidence>
<evidence type="ECO:0000313" key="4">
    <source>
        <dbReference type="EMBL" id="SKC38803.1"/>
    </source>
</evidence>
<evidence type="ECO:0000256" key="1">
    <source>
        <dbReference type="SAM" id="Coils"/>
    </source>
</evidence>
<sequence>MKAYKKIIIVGLIGAMTLSMAACSQEKEVESKENVKSEETVSGTEADKETSEETTEETSENNVVYEFHEIYEKPELLKEFTDMDANYEDYLKSRPLRALFLDEDDNIANEIDVYTLPEAEDSTALYIYQENKKVVNAKLDAFNGEINTEEYDYDTLLYNYDNNIENQMKEADFSYDLLKEAEEAEKELKEKFEEKDLNEFNKFLDVYTPVQKYLRKDTDKTLEVYAIVSEAGYTASNTINLVVKDNKIEKLYVDQISKPINDPFEILKGDK</sequence>
<name>A0A1T5III0_9FIRM</name>
<accession>A0A1T5III0</accession>
<dbReference type="PROSITE" id="PS51257">
    <property type="entry name" value="PROKAR_LIPOPROTEIN"/>
    <property type="match status" value="1"/>
</dbReference>
<feature type="signal peptide" evidence="3">
    <location>
        <begin position="1"/>
        <end position="21"/>
    </location>
</feature>
<keyword evidence="5" id="KW-1185">Reference proteome</keyword>
<evidence type="ECO:0000256" key="3">
    <source>
        <dbReference type="SAM" id="SignalP"/>
    </source>
</evidence>
<protein>
    <recommendedName>
        <fullName evidence="6">Lipoprotein</fullName>
    </recommendedName>
</protein>
<keyword evidence="1" id="KW-0175">Coiled coil</keyword>
<dbReference type="Proteomes" id="UP000190285">
    <property type="component" value="Unassembled WGS sequence"/>
</dbReference>
<dbReference type="EMBL" id="FUZT01000001">
    <property type="protein sequence ID" value="SKC38803.1"/>
    <property type="molecule type" value="Genomic_DNA"/>
</dbReference>
<dbReference type="RefSeq" id="WP_079488951.1">
    <property type="nucleotide sequence ID" value="NZ_FUZT01000001.1"/>
</dbReference>
<evidence type="ECO:0000256" key="2">
    <source>
        <dbReference type="SAM" id="MobiDB-lite"/>
    </source>
</evidence>
<evidence type="ECO:0008006" key="6">
    <source>
        <dbReference type="Google" id="ProtNLM"/>
    </source>
</evidence>
<gene>
    <name evidence="4" type="ORF">SAMN02194393_00402</name>
</gene>